<keyword evidence="2" id="KW-1185">Reference proteome</keyword>
<accession>A0ABS4Q710</accession>
<dbReference type="Proteomes" id="UP000741013">
    <property type="component" value="Unassembled WGS sequence"/>
</dbReference>
<evidence type="ECO:0000313" key="1">
    <source>
        <dbReference type="EMBL" id="MBP2186879.1"/>
    </source>
</evidence>
<proteinExistence type="predicted"/>
<protein>
    <recommendedName>
        <fullName evidence="3">CDP-Glycerol:Poly(Glycerophosphate) glycerophosphotransferase</fullName>
    </recommendedName>
</protein>
<evidence type="ECO:0000313" key="2">
    <source>
        <dbReference type="Proteomes" id="UP000741013"/>
    </source>
</evidence>
<evidence type="ECO:0008006" key="3">
    <source>
        <dbReference type="Google" id="ProtNLM"/>
    </source>
</evidence>
<sequence length="374" mass="40469">MGYSESADFTPWWTAGYGARTYPVRRVILAVVHSVAAGERVSAAVQAIESEPGFQVVFTQPPGPAEDLVRAYLGTIGALTTPWERVIRERFDLAVTADPAGAAMLNGPLLVLPEVSAEGAIVDHNGRCCVAAIVRLLRQRQAHPEPVLVGLPQLRALAWLRAEGPQLARHSVVVGDPGYDGLIRACRRQPRNRGGRQLGLVLSDRGPGSLFARTPALLRSLATALPARGTRLVCRLHPDVWARHGRRQLEAWAGEVVQERVEFLRPGNEWHVLAAQADFVVGDYGHDTACAAAAGKPVYLALPNEKTPTNSLAKAISEYGKVLNPGLPLASQVRRTTRPSLPVVQQLTSGPGQSAFLLRTQCLRLMRFSGQADR</sequence>
<name>A0ABS4Q710_9PSEU</name>
<dbReference type="SUPFAM" id="SSF53756">
    <property type="entry name" value="UDP-Glycosyltransferase/glycogen phosphorylase"/>
    <property type="match status" value="1"/>
</dbReference>
<dbReference type="RefSeq" id="WP_209670248.1">
    <property type="nucleotide sequence ID" value="NZ_JAGGMS010000001.1"/>
</dbReference>
<organism evidence="1 2">
    <name type="scientific">Amycolatopsis magusensis</name>
    <dbReference type="NCBI Taxonomy" id="882444"/>
    <lineage>
        <taxon>Bacteria</taxon>
        <taxon>Bacillati</taxon>
        <taxon>Actinomycetota</taxon>
        <taxon>Actinomycetes</taxon>
        <taxon>Pseudonocardiales</taxon>
        <taxon>Pseudonocardiaceae</taxon>
        <taxon>Amycolatopsis</taxon>
    </lineage>
</organism>
<comment type="caution">
    <text evidence="1">The sequence shown here is derived from an EMBL/GenBank/DDBJ whole genome shotgun (WGS) entry which is preliminary data.</text>
</comment>
<dbReference type="EMBL" id="JAGGMS010000001">
    <property type="protein sequence ID" value="MBP2186879.1"/>
    <property type="molecule type" value="Genomic_DNA"/>
</dbReference>
<reference evidence="1 2" key="1">
    <citation type="submission" date="2021-03" db="EMBL/GenBank/DDBJ databases">
        <title>Sequencing the genomes of 1000 actinobacteria strains.</title>
        <authorList>
            <person name="Klenk H.-P."/>
        </authorList>
    </citation>
    <scope>NUCLEOTIDE SEQUENCE [LARGE SCALE GENOMIC DNA]</scope>
    <source>
        <strain evidence="1 2">DSM 45510</strain>
    </source>
</reference>
<gene>
    <name evidence="1" type="ORF">JOM49_008405</name>
</gene>